<feature type="compositionally biased region" description="Polar residues" evidence="11">
    <location>
        <begin position="15"/>
        <end position="25"/>
    </location>
</feature>
<dbReference type="InterPro" id="IPR002067">
    <property type="entry name" value="MCP"/>
</dbReference>
<dbReference type="PRINTS" id="PR00926">
    <property type="entry name" value="MITOCARRIER"/>
</dbReference>
<keyword evidence="4 9" id="KW-0812">Transmembrane</keyword>
<protein>
    <submittedName>
        <fullName evidence="12">Mitoferrin</fullName>
    </submittedName>
</protein>
<evidence type="ECO:0000256" key="6">
    <source>
        <dbReference type="ARBA" id="ARBA00022989"/>
    </source>
</evidence>
<keyword evidence="5" id="KW-0677">Repeat</keyword>
<evidence type="ECO:0000256" key="7">
    <source>
        <dbReference type="ARBA" id="ARBA00023128"/>
    </source>
</evidence>
<dbReference type="GO" id="GO:0015093">
    <property type="term" value="F:ferrous iron transmembrane transporter activity"/>
    <property type="evidence" value="ECO:0007669"/>
    <property type="project" value="TreeGrafter"/>
</dbReference>
<evidence type="ECO:0000256" key="4">
    <source>
        <dbReference type="ARBA" id="ARBA00022692"/>
    </source>
</evidence>
<evidence type="ECO:0000256" key="1">
    <source>
        <dbReference type="ARBA" id="ARBA00004225"/>
    </source>
</evidence>
<dbReference type="GO" id="GO:0048250">
    <property type="term" value="P:iron import into the mitochondrion"/>
    <property type="evidence" value="ECO:0007669"/>
    <property type="project" value="TreeGrafter"/>
</dbReference>
<dbReference type="Proteomes" id="UP001472866">
    <property type="component" value="Chromosome 09"/>
</dbReference>
<evidence type="ECO:0000256" key="2">
    <source>
        <dbReference type="ARBA" id="ARBA00006375"/>
    </source>
</evidence>
<gene>
    <name evidence="12" type="ORF">HKI87_09g57100</name>
</gene>
<evidence type="ECO:0000256" key="8">
    <source>
        <dbReference type="ARBA" id="ARBA00023136"/>
    </source>
</evidence>
<keyword evidence="3 10" id="KW-0813">Transport</keyword>
<accession>A0AAX4PEH6</accession>
<dbReference type="Pfam" id="PF00153">
    <property type="entry name" value="Mito_carr"/>
    <property type="match status" value="3"/>
</dbReference>
<evidence type="ECO:0000256" key="11">
    <source>
        <dbReference type="SAM" id="MobiDB-lite"/>
    </source>
</evidence>
<keyword evidence="6" id="KW-1133">Transmembrane helix</keyword>
<feature type="repeat" description="Solcar" evidence="9">
    <location>
        <begin position="137"/>
        <end position="221"/>
    </location>
</feature>
<dbReference type="GO" id="GO:0031966">
    <property type="term" value="C:mitochondrial membrane"/>
    <property type="evidence" value="ECO:0007669"/>
    <property type="project" value="UniProtKB-SubCell"/>
</dbReference>
<evidence type="ECO:0000256" key="3">
    <source>
        <dbReference type="ARBA" id="ARBA00022448"/>
    </source>
</evidence>
<feature type="repeat" description="Solcar" evidence="9">
    <location>
        <begin position="41"/>
        <end position="129"/>
    </location>
</feature>
<keyword evidence="8 9" id="KW-0472">Membrane</keyword>
<evidence type="ECO:0000256" key="10">
    <source>
        <dbReference type="RuleBase" id="RU000488"/>
    </source>
</evidence>
<dbReference type="PANTHER" id="PTHR45758:SF4">
    <property type="entry name" value="MITOFERRIN-1"/>
    <property type="match status" value="1"/>
</dbReference>
<feature type="repeat" description="Solcar" evidence="9">
    <location>
        <begin position="229"/>
        <end position="316"/>
    </location>
</feature>
<comment type="similarity">
    <text evidence="2 10">Belongs to the mitochondrial carrier (TC 2.A.29) family.</text>
</comment>
<proteinExistence type="inferred from homology"/>
<evidence type="ECO:0000256" key="9">
    <source>
        <dbReference type="PROSITE-ProRule" id="PRU00282"/>
    </source>
</evidence>
<dbReference type="InterPro" id="IPR018108">
    <property type="entry name" value="MCP_transmembrane"/>
</dbReference>
<dbReference type="SUPFAM" id="SSF103506">
    <property type="entry name" value="Mitochondrial carrier"/>
    <property type="match status" value="1"/>
</dbReference>
<dbReference type="Gene3D" id="1.50.40.10">
    <property type="entry name" value="Mitochondrial carrier domain"/>
    <property type="match status" value="1"/>
</dbReference>
<sequence>MGVSQDSGERMRQAESATSRSTSDSFTLQAAKRTYDGLSFSKFMAAGSAAGIAEHIAMFPVDTIKTRMQALAAPGSGGSGVSGTVSRAMSSIIRKEGFIGLYSGVGAVAVGAGPSHGIYFVVYEYMKSFLGATDDEHRPLETSAAAAAATVVADAFMTPLDVVKQRLQLANSPYNGVMDCISSMLRKEGVKAFFKSYNTTVIMNVPFVSIHFASYESCKKMLRKSPEDEGLVTQITAGGIAGGAAALFTNPLDVVKTRLQTDSRAKYTTTSSWQVLRSIVREEGSGALMHGLRPRVLFHIPAAAISWMTYESCKKFFFDSQRQ</sequence>
<dbReference type="PROSITE" id="PS50920">
    <property type="entry name" value="SOLCAR"/>
    <property type="match status" value="3"/>
</dbReference>
<dbReference type="InterPro" id="IPR023395">
    <property type="entry name" value="MCP_dom_sf"/>
</dbReference>
<feature type="region of interest" description="Disordered" evidence="11">
    <location>
        <begin position="1"/>
        <end position="25"/>
    </location>
</feature>
<dbReference type="PANTHER" id="PTHR45758">
    <property type="entry name" value="MITOFERRIN-1-RELATED"/>
    <property type="match status" value="1"/>
</dbReference>
<comment type="subcellular location">
    <subcellularLocation>
        <location evidence="1">Mitochondrion membrane</location>
        <topology evidence="1">Multi-pass membrane protein</topology>
    </subcellularLocation>
</comment>
<dbReference type="AlphaFoldDB" id="A0AAX4PEH6"/>
<name>A0AAX4PEH6_9CHLO</name>
<evidence type="ECO:0000313" key="13">
    <source>
        <dbReference type="Proteomes" id="UP001472866"/>
    </source>
</evidence>
<evidence type="ECO:0000256" key="5">
    <source>
        <dbReference type="ARBA" id="ARBA00022737"/>
    </source>
</evidence>
<reference evidence="12 13" key="1">
    <citation type="submission" date="2024-03" db="EMBL/GenBank/DDBJ databases">
        <title>Complete genome sequence of the green alga Chloropicon roscoffensis RCC1871.</title>
        <authorList>
            <person name="Lemieux C."/>
            <person name="Pombert J.-F."/>
            <person name="Otis C."/>
            <person name="Turmel M."/>
        </authorList>
    </citation>
    <scope>NUCLEOTIDE SEQUENCE [LARGE SCALE GENOMIC DNA]</scope>
    <source>
        <strain evidence="12 13">RCC1871</strain>
    </source>
</reference>
<evidence type="ECO:0000313" key="12">
    <source>
        <dbReference type="EMBL" id="WZN64156.1"/>
    </source>
</evidence>
<keyword evidence="7" id="KW-0496">Mitochondrion</keyword>
<organism evidence="12 13">
    <name type="scientific">Chloropicon roscoffensis</name>
    <dbReference type="NCBI Taxonomy" id="1461544"/>
    <lineage>
        <taxon>Eukaryota</taxon>
        <taxon>Viridiplantae</taxon>
        <taxon>Chlorophyta</taxon>
        <taxon>Chloropicophyceae</taxon>
        <taxon>Chloropicales</taxon>
        <taxon>Chloropicaceae</taxon>
        <taxon>Chloropicon</taxon>
    </lineage>
</organism>
<keyword evidence="13" id="KW-1185">Reference proteome</keyword>
<dbReference type="EMBL" id="CP151509">
    <property type="protein sequence ID" value="WZN64156.1"/>
    <property type="molecule type" value="Genomic_DNA"/>
</dbReference>